<proteinExistence type="predicted"/>
<feature type="domain" description="Sigma factor regulator C-terminal" evidence="2">
    <location>
        <begin position="167"/>
        <end position="300"/>
    </location>
</feature>
<evidence type="ECO:0000313" key="5">
    <source>
        <dbReference type="Proteomes" id="UP001321861"/>
    </source>
</evidence>
<protein>
    <recommendedName>
        <fullName evidence="6">Sigma factor regulator C-terminal domain-containing protein</fullName>
    </recommendedName>
</protein>
<dbReference type="InterPro" id="IPR029101">
    <property type="entry name" value="Sigma_reg_N"/>
</dbReference>
<evidence type="ECO:0000256" key="1">
    <source>
        <dbReference type="SAM" id="Phobius"/>
    </source>
</evidence>
<dbReference type="Proteomes" id="UP001321861">
    <property type="component" value="Chromosome"/>
</dbReference>
<keyword evidence="1" id="KW-1133">Transmembrane helix</keyword>
<evidence type="ECO:0000313" key="4">
    <source>
        <dbReference type="EMBL" id="BDR59639.1"/>
    </source>
</evidence>
<keyword evidence="1" id="KW-0472">Membrane</keyword>
<evidence type="ECO:0000259" key="2">
    <source>
        <dbReference type="Pfam" id="PF13791"/>
    </source>
</evidence>
<feature type="transmembrane region" description="Helical" evidence="1">
    <location>
        <begin position="19"/>
        <end position="38"/>
    </location>
</feature>
<accession>A0AAU9D053</accession>
<evidence type="ECO:0008006" key="6">
    <source>
        <dbReference type="Google" id="ProtNLM"/>
    </source>
</evidence>
<dbReference type="Pfam" id="PF13791">
    <property type="entry name" value="Sigma_reg_C"/>
    <property type="match status" value="1"/>
</dbReference>
<dbReference type="RefSeq" id="WP_317635426.1">
    <property type="nucleotide sequence ID" value="NZ_AP026802.1"/>
</dbReference>
<dbReference type="KEGG" id="xap:XA3_20800"/>
<dbReference type="InterPro" id="IPR025672">
    <property type="entry name" value="Sigma_reg_C_dom"/>
</dbReference>
<organism evidence="4 5">
    <name type="scientific">Xylocopilactobacillus apicola</name>
    <dbReference type="NCBI Taxonomy" id="2932184"/>
    <lineage>
        <taxon>Bacteria</taxon>
        <taxon>Bacillati</taxon>
        <taxon>Bacillota</taxon>
        <taxon>Bacilli</taxon>
        <taxon>Lactobacillales</taxon>
        <taxon>Lactobacillaceae</taxon>
        <taxon>Xylocopilactobacillus</taxon>
    </lineage>
</organism>
<dbReference type="EMBL" id="AP026802">
    <property type="protein sequence ID" value="BDR59639.1"/>
    <property type="molecule type" value="Genomic_DNA"/>
</dbReference>
<gene>
    <name evidence="4" type="ORF">XA3_20800</name>
</gene>
<feature type="domain" description="Sigma factor regulator N-terminal" evidence="3">
    <location>
        <begin position="10"/>
        <end position="98"/>
    </location>
</feature>
<dbReference type="Pfam" id="PF13800">
    <property type="entry name" value="Sigma_reg_N"/>
    <property type="match status" value="1"/>
</dbReference>
<keyword evidence="1" id="KW-0812">Transmembrane</keyword>
<sequence>MSEDQEFARLARNIKIKKWLLTFVMVFCTIILVALFAYKIDAALTRRQHDRLDRRMQIEYQLMSPNIEISDRYISEAGAFAGGKLISHRYKEIDGYRIPWSPQEGKYTFWSEEILMGDMIDFAGDQAYDRQTQTKIPIFYNKYAKLKPGRIFPVKKVNEIGQVAKMKGYVAEVALTFKEPLTYEEINRKLPDKIKGNWYWFGMGTSKELCAYNNQYLGFQVNRHNRLKGDYRDGVEMIKSNPKVNLGEFNSFSYSDYLKNYFKKYPTIDKAKFAGVIITGKSENFAPLVGASWIYASSVGATIKTVPYIEPKY</sequence>
<evidence type="ECO:0000259" key="3">
    <source>
        <dbReference type="Pfam" id="PF13800"/>
    </source>
</evidence>
<keyword evidence="5" id="KW-1185">Reference proteome</keyword>
<dbReference type="AlphaFoldDB" id="A0AAU9D053"/>
<name>A0AAU9D053_9LACO</name>
<reference evidence="4 5" key="1">
    <citation type="journal article" date="2023" name="Microbiol. Spectr.">
        <title>Symbiosis of Carpenter Bees with Uncharacterized Lactic Acid Bacteria Showing NAD Auxotrophy.</title>
        <authorList>
            <person name="Kawasaki S."/>
            <person name="Ozawa K."/>
            <person name="Mori T."/>
            <person name="Yamamoto A."/>
            <person name="Ito M."/>
            <person name="Ohkuma M."/>
            <person name="Sakamoto M."/>
            <person name="Matsutani M."/>
        </authorList>
    </citation>
    <scope>NUCLEOTIDE SEQUENCE [LARGE SCALE GENOMIC DNA]</scope>
    <source>
        <strain evidence="4 5">XA3</strain>
    </source>
</reference>